<protein>
    <recommendedName>
        <fullName evidence="3">cysteine desulfurase</fullName>
        <ecNumber evidence="3">2.8.1.7</ecNumber>
    </recommendedName>
</protein>
<comment type="caution">
    <text evidence="8">The sequence shown here is derived from an EMBL/GenBank/DDBJ whole genome shotgun (WGS) entry which is preliminary data.</text>
</comment>
<dbReference type="STRING" id="396268.IV45_GL000865"/>
<evidence type="ECO:0000256" key="4">
    <source>
        <dbReference type="ARBA" id="ARBA00022679"/>
    </source>
</evidence>
<evidence type="ECO:0000256" key="2">
    <source>
        <dbReference type="ARBA" id="ARBA00010447"/>
    </source>
</evidence>
<dbReference type="InterPro" id="IPR015422">
    <property type="entry name" value="PyrdxlP-dep_Trfase_small"/>
</dbReference>
<keyword evidence="5" id="KW-0663">Pyridoxal phosphate</keyword>
<dbReference type="OrthoDB" id="9804366at2"/>
<dbReference type="Gene3D" id="3.40.640.10">
    <property type="entry name" value="Type I PLP-dependent aspartate aminotransferase-like (Major domain)"/>
    <property type="match status" value="1"/>
</dbReference>
<reference evidence="8 9" key="1">
    <citation type="journal article" date="2015" name="Genome Announc.">
        <title>Expanding the biotechnology potential of lactobacilli through comparative genomics of 213 strains and associated genera.</title>
        <authorList>
            <person name="Sun Z."/>
            <person name="Harris H.M."/>
            <person name="McCann A."/>
            <person name="Guo C."/>
            <person name="Argimon S."/>
            <person name="Zhang W."/>
            <person name="Yang X."/>
            <person name="Jeffery I.B."/>
            <person name="Cooney J.C."/>
            <person name="Kagawa T.F."/>
            <person name="Liu W."/>
            <person name="Song Y."/>
            <person name="Salvetti E."/>
            <person name="Wrobel A."/>
            <person name="Rasinkangas P."/>
            <person name="Parkhill J."/>
            <person name="Rea M.C."/>
            <person name="O'Sullivan O."/>
            <person name="Ritari J."/>
            <person name="Douillard F.P."/>
            <person name="Paul Ross R."/>
            <person name="Yang R."/>
            <person name="Briner A.E."/>
            <person name="Felis G.E."/>
            <person name="de Vos W.M."/>
            <person name="Barrangou R."/>
            <person name="Klaenhammer T.R."/>
            <person name="Caufield P.W."/>
            <person name="Cui Y."/>
            <person name="Zhang H."/>
            <person name="O'Toole P.W."/>
        </authorList>
    </citation>
    <scope>NUCLEOTIDE SEQUENCE [LARGE SCALE GENOMIC DNA]</scope>
    <source>
        <strain evidence="8 9">DSM 17896</strain>
    </source>
</reference>
<dbReference type="GO" id="GO:0006534">
    <property type="term" value="P:cysteine metabolic process"/>
    <property type="evidence" value="ECO:0007669"/>
    <property type="project" value="InterPro"/>
</dbReference>
<dbReference type="PANTHER" id="PTHR43586">
    <property type="entry name" value="CYSTEINE DESULFURASE"/>
    <property type="match status" value="1"/>
</dbReference>
<feature type="domain" description="Aminotransferase class V" evidence="7">
    <location>
        <begin position="25"/>
        <end position="394"/>
    </location>
</feature>
<evidence type="ECO:0000313" key="8">
    <source>
        <dbReference type="EMBL" id="KRN58419.1"/>
    </source>
</evidence>
<accession>A0A0R2HZW5</accession>
<dbReference type="EC" id="2.8.1.7" evidence="3"/>
<dbReference type="Gene3D" id="3.90.1150.10">
    <property type="entry name" value="Aspartate Aminotransferase, domain 1"/>
    <property type="match status" value="1"/>
</dbReference>
<dbReference type="PIRSF" id="PIRSF005572">
    <property type="entry name" value="NifS"/>
    <property type="match status" value="1"/>
</dbReference>
<comment type="similarity">
    <text evidence="2">Belongs to the class-V pyridoxal-phosphate-dependent aminotransferase family. Csd subfamily.</text>
</comment>
<keyword evidence="4" id="KW-0808">Transferase</keyword>
<dbReference type="PATRIC" id="fig|396268.3.peg.878"/>
<dbReference type="SUPFAM" id="SSF53383">
    <property type="entry name" value="PLP-dependent transferases"/>
    <property type="match status" value="1"/>
</dbReference>
<dbReference type="RefSeq" id="WP_057741761.1">
    <property type="nucleotide sequence ID" value="NZ_JQBW01000010.1"/>
</dbReference>
<sequence length="409" mass="45195">MSLDVNQIRQDFPILKQRVNDEPLIYFDNAATAQTPVPVLDALRHFYLHDRANVHRGVHTLAERSTEQYEQARAKVAHFINANDPNEIIFDRSTTEGLNLVARAFGDQVVQAGDEIVLSIMEHHSNLVPWQELARRKGAHLRYIELNANEELDMDCAHRVIGPHTKIVAITGASNVLGVVNPVKEIAQLAHQQGAYVVVDGAQLIGHYPVDVQKMGADFFAFSGHKMLAPTGIGAVYGRSELWQMARPVQFGGEMIDDVQRDHTTFKAAPLGFEAGTPNIGGAIALGAAIDYLEKLGMDQIRQREADLATYLLPQIKAVPHLRLYGPQDHHTGVFAFNLGHLHPHDLATGLDMEGVAVRAGHHCAEPLMTTLHTTATARASLAFYNTKDECDRFIKALKAVGSFFNEFE</sequence>
<dbReference type="Proteomes" id="UP000050934">
    <property type="component" value="Unassembled WGS sequence"/>
</dbReference>
<keyword evidence="9" id="KW-1185">Reference proteome</keyword>
<dbReference type="InterPro" id="IPR016454">
    <property type="entry name" value="Cysteine_dSase"/>
</dbReference>
<dbReference type="InterPro" id="IPR015421">
    <property type="entry name" value="PyrdxlP-dep_Trfase_major"/>
</dbReference>
<dbReference type="GO" id="GO:0030170">
    <property type="term" value="F:pyridoxal phosphate binding"/>
    <property type="evidence" value="ECO:0007669"/>
    <property type="project" value="InterPro"/>
</dbReference>
<gene>
    <name evidence="8" type="ORF">IV45_GL000865</name>
</gene>
<dbReference type="CDD" id="cd06453">
    <property type="entry name" value="SufS_like"/>
    <property type="match status" value="1"/>
</dbReference>
<evidence type="ECO:0000256" key="3">
    <source>
        <dbReference type="ARBA" id="ARBA00012239"/>
    </source>
</evidence>
<proteinExistence type="inferred from homology"/>
<dbReference type="EMBL" id="JQBW01000010">
    <property type="protein sequence ID" value="KRN58419.1"/>
    <property type="molecule type" value="Genomic_DNA"/>
</dbReference>
<organism evidence="8 9">
    <name type="scientific">Limosilactobacillus secaliphilus</name>
    <dbReference type="NCBI Taxonomy" id="396268"/>
    <lineage>
        <taxon>Bacteria</taxon>
        <taxon>Bacillati</taxon>
        <taxon>Bacillota</taxon>
        <taxon>Bacilli</taxon>
        <taxon>Lactobacillales</taxon>
        <taxon>Lactobacillaceae</taxon>
        <taxon>Limosilactobacillus</taxon>
    </lineage>
</organism>
<dbReference type="InterPro" id="IPR015424">
    <property type="entry name" value="PyrdxlP-dep_Trfase"/>
</dbReference>
<name>A0A0R2HZW5_9LACO</name>
<evidence type="ECO:0000256" key="6">
    <source>
        <dbReference type="ARBA" id="ARBA00050776"/>
    </source>
</evidence>
<dbReference type="AlphaFoldDB" id="A0A0R2HZW5"/>
<dbReference type="Pfam" id="PF00266">
    <property type="entry name" value="Aminotran_5"/>
    <property type="match status" value="1"/>
</dbReference>
<evidence type="ECO:0000313" key="9">
    <source>
        <dbReference type="Proteomes" id="UP000050934"/>
    </source>
</evidence>
<evidence type="ECO:0000256" key="1">
    <source>
        <dbReference type="ARBA" id="ARBA00001933"/>
    </source>
</evidence>
<dbReference type="PANTHER" id="PTHR43586:SF8">
    <property type="entry name" value="CYSTEINE DESULFURASE 1, CHLOROPLASTIC"/>
    <property type="match status" value="1"/>
</dbReference>
<dbReference type="InterPro" id="IPR010970">
    <property type="entry name" value="Cys_dSase_SufS"/>
</dbReference>
<comment type="catalytic activity">
    <reaction evidence="6">
        <text>(sulfur carrier)-H + L-cysteine = (sulfur carrier)-SH + L-alanine</text>
        <dbReference type="Rhea" id="RHEA:43892"/>
        <dbReference type="Rhea" id="RHEA-COMP:14737"/>
        <dbReference type="Rhea" id="RHEA-COMP:14739"/>
        <dbReference type="ChEBI" id="CHEBI:29917"/>
        <dbReference type="ChEBI" id="CHEBI:35235"/>
        <dbReference type="ChEBI" id="CHEBI:57972"/>
        <dbReference type="ChEBI" id="CHEBI:64428"/>
        <dbReference type="EC" id="2.8.1.7"/>
    </reaction>
</comment>
<evidence type="ECO:0000256" key="5">
    <source>
        <dbReference type="ARBA" id="ARBA00022898"/>
    </source>
</evidence>
<dbReference type="InterPro" id="IPR000192">
    <property type="entry name" value="Aminotrans_V_dom"/>
</dbReference>
<evidence type="ECO:0000259" key="7">
    <source>
        <dbReference type="Pfam" id="PF00266"/>
    </source>
</evidence>
<dbReference type="GO" id="GO:0031071">
    <property type="term" value="F:cysteine desulfurase activity"/>
    <property type="evidence" value="ECO:0007669"/>
    <property type="project" value="UniProtKB-EC"/>
</dbReference>
<dbReference type="NCBIfam" id="TIGR01979">
    <property type="entry name" value="sufS"/>
    <property type="match status" value="1"/>
</dbReference>
<comment type="cofactor">
    <cofactor evidence="1">
        <name>pyridoxal 5'-phosphate</name>
        <dbReference type="ChEBI" id="CHEBI:597326"/>
    </cofactor>
</comment>